<comment type="caution">
    <text evidence="2">The sequence shown here is derived from an EMBL/GenBank/DDBJ whole genome shotgun (WGS) entry which is preliminary data.</text>
</comment>
<keyword evidence="1" id="KW-0446">Lipid-binding</keyword>
<dbReference type="Gene3D" id="3.40.50.10170">
    <property type="match status" value="1"/>
</dbReference>
<evidence type="ECO:0000313" key="2">
    <source>
        <dbReference type="EMBL" id="HIQ81617.1"/>
    </source>
</evidence>
<dbReference type="PANTHER" id="PTHR33434">
    <property type="entry name" value="DEGV DOMAIN-CONTAINING PROTEIN DR_1986-RELATED"/>
    <property type="match status" value="1"/>
</dbReference>
<dbReference type="Pfam" id="PF02645">
    <property type="entry name" value="DegV"/>
    <property type="match status" value="1"/>
</dbReference>
<name>A0A9D0ZK24_9FIRM</name>
<gene>
    <name evidence="2" type="ORF">IAA52_00785</name>
</gene>
<dbReference type="GO" id="GO:0008289">
    <property type="term" value="F:lipid binding"/>
    <property type="evidence" value="ECO:0007669"/>
    <property type="project" value="UniProtKB-KW"/>
</dbReference>
<dbReference type="PANTHER" id="PTHR33434:SF2">
    <property type="entry name" value="FATTY ACID-BINDING PROTEIN TM_1468"/>
    <property type="match status" value="1"/>
</dbReference>
<protein>
    <submittedName>
        <fullName evidence="2">DegV family protein</fullName>
    </submittedName>
</protein>
<proteinExistence type="predicted"/>
<reference evidence="2" key="2">
    <citation type="journal article" date="2021" name="PeerJ">
        <title>Extensive microbial diversity within the chicken gut microbiome revealed by metagenomics and culture.</title>
        <authorList>
            <person name="Gilroy R."/>
            <person name="Ravi A."/>
            <person name="Getino M."/>
            <person name="Pursley I."/>
            <person name="Horton D.L."/>
            <person name="Alikhan N.F."/>
            <person name="Baker D."/>
            <person name="Gharbi K."/>
            <person name="Hall N."/>
            <person name="Watson M."/>
            <person name="Adriaenssens E.M."/>
            <person name="Foster-Nyarko E."/>
            <person name="Jarju S."/>
            <person name="Secka A."/>
            <person name="Antonio M."/>
            <person name="Oren A."/>
            <person name="Chaudhuri R.R."/>
            <person name="La Ragione R."/>
            <person name="Hildebrand F."/>
            <person name="Pallen M.J."/>
        </authorList>
    </citation>
    <scope>NUCLEOTIDE SEQUENCE</scope>
    <source>
        <strain evidence="2">ChiSjej6B24-2974</strain>
    </source>
</reference>
<dbReference type="InterPro" id="IPR003797">
    <property type="entry name" value="DegV"/>
</dbReference>
<sequence>MIAIVTDSTAYLSHDEAVDLGVVVVPMSYSFEGGPSLNEGCIENDNHAERQVAAQISSVHTSQATLSGFLNAFRMLRRAGYEILCLTISSRLSGTYANAVLAAKELGGQHIEVVDSLSTCSGLYLLIREARMRIRGGAKLSAVARELNELRKRVRMCFSVDDMAPLRRSGRLGNVRMSISTVLNIKPILELRDGAIVSSSLARGRVEQGRKLCAFCGNVGGQILIDSFLADEAAARLTAQLARDDREIERRRVGPVLGAHLGSGCVGVCFLER</sequence>
<reference evidence="2" key="1">
    <citation type="submission" date="2020-10" db="EMBL/GenBank/DDBJ databases">
        <authorList>
            <person name="Gilroy R."/>
        </authorList>
    </citation>
    <scope>NUCLEOTIDE SEQUENCE</scope>
    <source>
        <strain evidence="2">ChiSjej6B24-2974</strain>
    </source>
</reference>
<dbReference type="SUPFAM" id="SSF82549">
    <property type="entry name" value="DAK1/DegV-like"/>
    <property type="match status" value="1"/>
</dbReference>
<accession>A0A9D0ZK24</accession>
<dbReference type="EMBL" id="DVFZ01000010">
    <property type="protein sequence ID" value="HIQ81617.1"/>
    <property type="molecule type" value="Genomic_DNA"/>
</dbReference>
<dbReference type="Gene3D" id="3.30.1180.10">
    <property type="match status" value="1"/>
</dbReference>
<evidence type="ECO:0000313" key="3">
    <source>
        <dbReference type="Proteomes" id="UP000824260"/>
    </source>
</evidence>
<dbReference type="PROSITE" id="PS51482">
    <property type="entry name" value="DEGV"/>
    <property type="match status" value="1"/>
</dbReference>
<organism evidence="2 3">
    <name type="scientific">Candidatus Pullichristensenella stercorigallinarum</name>
    <dbReference type="NCBI Taxonomy" id="2840909"/>
    <lineage>
        <taxon>Bacteria</taxon>
        <taxon>Bacillati</taxon>
        <taxon>Bacillota</taxon>
        <taxon>Clostridia</taxon>
        <taxon>Candidatus Pullichristensenella</taxon>
    </lineage>
</organism>
<dbReference type="Proteomes" id="UP000824260">
    <property type="component" value="Unassembled WGS sequence"/>
</dbReference>
<dbReference type="AlphaFoldDB" id="A0A9D0ZK24"/>
<dbReference type="InterPro" id="IPR050270">
    <property type="entry name" value="DegV_domain_contain"/>
</dbReference>
<dbReference type="InterPro" id="IPR043168">
    <property type="entry name" value="DegV_C"/>
</dbReference>
<evidence type="ECO:0000256" key="1">
    <source>
        <dbReference type="ARBA" id="ARBA00023121"/>
    </source>
</evidence>
<dbReference type="NCBIfam" id="TIGR00762">
    <property type="entry name" value="DegV"/>
    <property type="match status" value="1"/>
</dbReference>